<evidence type="ECO:0000313" key="2">
    <source>
        <dbReference type="EMBL" id="AQZ98779.1"/>
    </source>
</evidence>
<dbReference type="InterPro" id="IPR010649">
    <property type="entry name" value="NapE_TorE"/>
</dbReference>
<dbReference type="InterPro" id="IPR004448">
    <property type="entry name" value="Nitrate_reductase_NapE"/>
</dbReference>
<dbReference type="NCBIfam" id="TIGR02973">
    <property type="entry name" value="nitrate_rd_NapE"/>
    <property type="match status" value="1"/>
</dbReference>
<dbReference type="KEGG" id="cke:B5M06_11485"/>
<evidence type="ECO:0000313" key="3">
    <source>
        <dbReference type="EMBL" id="KUF41129.1"/>
    </source>
</evidence>
<accession>A0A0W7Z184</accession>
<dbReference type="Proteomes" id="UP000053300">
    <property type="component" value="Unassembled WGS sequence"/>
</dbReference>
<dbReference type="RefSeq" id="WP_054066895.1">
    <property type="nucleotide sequence ID" value="NZ_CATYED010000001.1"/>
</dbReference>
<dbReference type="EMBL" id="CP020121">
    <property type="protein sequence ID" value="AQZ98779.1"/>
    <property type="molecule type" value="Genomic_DNA"/>
</dbReference>
<dbReference type="Pfam" id="PF06796">
    <property type="entry name" value="NapE"/>
    <property type="match status" value="1"/>
</dbReference>
<evidence type="ECO:0000313" key="5">
    <source>
        <dbReference type="Proteomes" id="UP000242792"/>
    </source>
</evidence>
<dbReference type="EMBL" id="LPXH01000025">
    <property type="protein sequence ID" value="KUF41129.1"/>
    <property type="molecule type" value="Genomic_DNA"/>
</dbReference>
<evidence type="ECO:0000256" key="1">
    <source>
        <dbReference type="SAM" id="Phobius"/>
    </source>
</evidence>
<keyword evidence="1" id="KW-0472">Membrane</keyword>
<reference evidence="3 4" key="1">
    <citation type="submission" date="2015-12" db="EMBL/GenBank/DDBJ databases">
        <title>Complete genome sequence of a multi-drug resistant strain Acidovorax sp. 12322-1.</title>
        <authorList>
            <person name="Ming D."/>
            <person name="Wang M."/>
            <person name="Hu S."/>
            <person name="Zhou Y."/>
            <person name="Jiang T."/>
        </authorList>
    </citation>
    <scope>NUCLEOTIDE SEQUENCE [LARGE SCALE GENOMIC DNA]</scope>
    <source>
        <strain evidence="3 4">12322-1</strain>
    </source>
</reference>
<dbReference type="OrthoDB" id="7596241at2"/>
<proteinExistence type="predicted"/>
<gene>
    <name evidence="3" type="ORF">AS359_10080</name>
    <name evidence="2" type="ORF">B5M06_11485</name>
</gene>
<dbReference type="STRING" id="225992.B5M06_11485"/>
<keyword evidence="4" id="KW-1185">Reference proteome</keyword>
<dbReference type="GeneID" id="83039943"/>
<evidence type="ECO:0000313" key="4">
    <source>
        <dbReference type="Proteomes" id="UP000053300"/>
    </source>
</evidence>
<dbReference type="Proteomes" id="UP000242792">
    <property type="component" value="Chromosome"/>
</dbReference>
<feature type="transmembrane region" description="Helical" evidence="1">
    <location>
        <begin position="20"/>
        <end position="43"/>
    </location>
</feature>
<accession>A0A1V3TJ88</accession>
<reference evidence="2 5" key="2">
    <citation type="submission" date="2017-03" db="EMBL/GenBank/DDBJ databases">
        <title>Rapid Whole Genome Sequencing of Comamonas kerstersii Causing Continuous ambulatory Peritoneal Dialysis-Associated Peritonitis.</title>
        <authorList>
            <person name="Zheng B."/>
        </authorList>
    </citation>
    <scope>NUCLEOTIDE SEQUENCE [LARGE SCALE GENOMIC DNA]</scope>
    <source>
        <strain evidence="2 5">8943</strain>
    </source>
</reference>
<name>A0A0W7Z184_9BURK</name>
<keyword evidence="1" id="KW-0812">Transmembrane</keyword>
<dbReference type="AlphaFoldDB" id="A0A0W7Z184"/>
<accession>A0A1V0BFT4</accession>
<sequence length="52" mass="5795">MADKKKTSSRKEEARSFAFLTIVMAPVLAGILIAAYGFIVWFYQMFSGPPHA</sequence>
<keyword evidence="1" id="KW-1133">Transmembrane helix</keyword>
<protein>
    <submittedName>
        <fullName evidence="2 3">Nitrate reductase</fullName>
    </submittedName>
</protein>
<organism evidence="3 4">
    <name type="scientific">Comamonas kerstersii</name>
    <dbReference type="NCBI Taxonomy" id="225992"/>
    <lineage>
        <taxon>Bacteria</taxon>
        <taxon>Pseudomonadati</taxon>
        <taxon>Pseudomonadota</taxon>
        <taxon>Betaproteobacteria</taxon>
        <taxon>Burkholderiales</taxon>
        <taxon>Comamonadaceae</taxon>
        <taxon>Comamonas</taxon>
    </lineage>
</organism>